<feature type="domain" description="Zn(2)-C6 fungal-type" evidence="5">
    <location>
        <begin position="10"/>
        <end position="38"/>
    </location>
</feature>
<dbReference type="PANTHER" id="PTHR38111:SF11">
    <property type="entry name" value="TRANSCRIPTION FACTOR DOMAIN-CONTAINING PROTEIN-RELATED"/>
    <property type="match status" value="1"/>
</dbReference>
<dbReference type="GO" id="GO:0003677">
    <property type="term" value="F:DNA binding"/>
    <property type="evidence" value="ECO:0007669"/>
    <property type="project" value="UniProtKB-KW"/>
</dbReference>
<dbReference type="EMBL" id="JAPQKH010000002">
    <property type="protein sequence ID" value="KAJ5113815.1"/>
    <property type="molecule type" value="Genomic_DNA"/>
</dbReference>
<dbReference type="Gene3D" id="4.10.240.10">
    <property type="entry name" value="Zn(2)-C6 fungal-type DNA-binding domain"/>
    <property type="match status" value="1"/>
</dbReference>
<dbReference type="CDD" id="cd00067">
    <property type="entry name" value="GAL4"/>
    <property type="match status" value="1"/>
</dbReference>
<dbReference type="GO" id="GO:0008270">
    <property type="term" value="F:zinc ion binding"/>
    <property type="evidence" value="ECO:0007669"/>
    <property type="project" value="InterPro"/>
</dbReference>
<protein>
    <recommendedName>
        <fullName evidence="5">Zn(2)-C6 fungal-type domain-containing protein</fullName>
    </recommendedName>
</protein>
<evidence type="ECO:0000313" key="6">
    <source>
        <dbReference type="EMBL" id="KAJ5113815.1"/>
    </source>
</evidence>
<keyword evidence="4" id="KW-0539">Nucleus</keyword>
<dbReference type="PANTHER" id="PTHR38111">
    <property type="entry name" value="ZN(2)-C6 FUNGAL-TYPE DOMAIN-CONTAINING PROTEIN-RELATED"/>
    <property type="match status" value="1"/>
</dbReference>
<dbReference type="OrthoDB" id="4491390at2759"/>
<evidence type="ECO:0000256" key="2">
    <source>
        <dbReference type="ARBA" id="ARBA00023125"/>
    </source>
</evidence>
<name>A0A9W9G7X7_9EURO</name>
<reference evidence="6" key="1">
    <citation type="submission" date="2022-11" db="EMBL/GenBank/DDBJ databases">
        <authorList>
            <person name="Petersen C."/>
        </authorList>
    </citation>
    <scope>NUCLEOTIDE SEQUENCE</scope>
    <source>
        <strain evidence="6">IBT 30069</strain>
    </source>
</reference>
<keyword evidence="7" id="KW-1185">Reference proteome</keyword>
<dbReference type="InterPro" id="IPR036864">
    <property type="entry name" value="Zn2-C6_fun-type_DNA-bd_sf"/>
</dbReference>
<reference evidence="6" key="2">
    <citation type="journal article" date="2023" name="IMA Fungus">
        <title>Comparative genomic study of the Penicillium genus elucidates a diverse pangenome and 15 lateral gene transfer events.</title>
        <authorList>
            <person name="Petersen C."/>
            <person name="Sorensen T."/>
            <person name="Nielsen M.R."/>
            <person name="Sondergaard T.E."/>
            <person name="Sorensen J.L."/>
            <person name="Fitzpatrick D.A."/>
            <person name="Frisvad J.C."/>
            <person name="Nielsen K.L."/>
        </authorList>
    </citation>
    <scope>NUCLEOTIDE SEQUENCE</scope>
    <source>
        <strain evidence="6">IBT 30069</strain>
    </source>
</reference>
<gene>
    <name evidence="6" type="ORF">N7456_002349</name>
</gene>
<evidence type="ECO:0000256" key="3">
    <source>
        <dbReference type="ARBA" id="ARBA00023163"/>
    </source>
</evidence>
<dbReference type="Proteomes" id="UP001149165">
    <property type="component" value="Unassembled WGS sequence"/>
</dbReference>
<evidence type="ECO:0000256" key="1">
    <source>
        <dbReference type="ARBA" id="ARBA00023015"/>
    </source>
</evidence>
<dbReference type="SMART" id="SM00066">
    <property type="entry name" value="GAL4"/>
    <property type="match status" value="1"/>
</dbReference>
<dbReference type="SUPFAM" id="SSF57701">
    <property type="entry name" value="Zn2/Cys6 DNA-binding domain"/>
    <property type="match status" value="1"/>
</dbReference>
<dbReference type="InterPro" id="IPR053178">
    <property type="entry name" value="Osmoadaptation_assoc"/>
</dbReference>
<sequence length="500" mass="56308">MGGRPWTSRGCISCRKRKTKCDEEKPECGKCKKKGLKCPGYDQYRNWVNGSSTRALFRLERDNPSSVVYAASGSSSPISPISPILPDIYSKQPMREQIHSFYVNFHLPTGEKFSDVNMEAFIQVGIGLLPQKGELIEKAITALACLFLGKKNNHHRLVSHGIRLYNEAICIMTRLINRNIYTDEILYAAFTFQELAASYSPSGMKSWHTHISGLNAILRHFSKKASSNPLVDAIKSHQQKLSIVTVSKGMDLSKEEYELVMEPTGGNPMLEILQITVAIGKLQETMNSIDFSSSTACQKLLSQCNAIKTRLINLQRSGKLGETPSECSSAQFLGRPGVQPPSTERLFGLAYLFSSADHAMLYIMLWTQFVYLQPLIYRAQYIVDAHINPSSAAHQTDHYEWLLAELYANEIARAIPYCFQRSLKTICTQLMTHGTGAISSLFIESQNREKFEWCLDVYQQVANIGFEPILQLVELLKARWENRASARKESGELSIRRQVA</sequence>
<organism evidence="6 7">
    <name type="scientific">Penicillium angulare</name>
    <dbReference type="NCBI Taxonomy" id="116970"/>
    <lineage>
        <taxon>Eukaryota</taxon>
        <taxon>Fungi</taxon>
        <taxon>Dikarya</taxon>
        <taxon>Ascomycota</taxon>
        <taxon>Pezizomycotina</taxon>
        <taxon>Eurotiomycetes</taxon>
        <taxon>Eurotiomycetidae</taxon>
        <taxon>Eurotiales</taxon>
        <taxon>Aspergillaceae</taxon>
        <taxon>Penicillium</taxon>
    </lineage>
</organism>
<evidence type="ECO:0000259" key="5">
    <source>
        <dbReference type="PROSITE" id="PS50048"/>
    </source>
</evidence>
<comment type="caution">
    <text evidence="6">The sequence shown here is derived from an EMBL/GenBank/DDBJ whole genome shotgun (WGS) entry which is preliminary data.</text>
</comment>
<accession>A0A9W9G7X7</accession>
<dbReference type="AlphaFoldDB" id="A0A9W9G7X7"/>
<dbReference type="InterPro" id="IPR001138">
    <property type="entry name" value="Zn2Cys6_DnaBD"/>
</dbReference>
<keyword evidence="1" id="KW-0805">Transcription regulation</keyword>
<evidence type="ECO:0000256" key="4">
    <source>
        <dbReference type="ARBA" id="ARBA00023242"/>
    </source>
</evidence>
<evidence type="ECO:0000313" key="7">
    <source>
        <dbReference type="Proteomes" id="UP001149165"/>
    </source>
</evidence>
<keyword evidence="3" id="KW-0804">Transcription</keyword>
<dbReference type="Pfam" id="PF00172">
    <property type="entry name" value="Zn_clus"/>
    <property type="match status" value="1"/>
</dbReference>
<dbReference type="PROSITE" id="PS50048">
    <property type="entry name" value="ZN2_CY6_FUNGAL_2"/>
    <property type="match status" value="1"/>
</dbReference>
<keyword evidence="2" id="KW-0238">DNA-binding</keyword>
<proteinExistence type="predicted"/>
<dbReference type="GO" id="GO:0000981">
    <property type="term" value="F:DNA-binding transcription factor activity, RNA polymerase II-specific"/>
    <property type="evidence" value="ECO:0007669"/>
    <property type="project" value="InterPro"/>
</dbReference>
<dbReference type="PROSITE" id="PS00463">
    <property type="entry name" value="ZN2_CY6_FUNGAL_1"/>
    <property type="match status" value="1"/>
</dbReference>